<name>A0ABM4V5H2_COFAR</name>
<feature type="transmembrane region" description="Helical" evidence="6">
    <location>
        <begin position="67"/>
        <end position="87"/>
    </location>
</feature>
<comment type="subcellular location">
    <subcellularLocation>
        <location evidence="1 6">Membrane</location>
        <topology evidence="1 6">Multi-pass membrane protein</topology>
    </subcellularLocation>
</comment>
<proteinExistence type="inferred from homology"/>
<feature type="domain" description="EamA" evidence="8">
    <location>
        <begin position="81"/>
        <end position="208"/>
    </location>
</feature>
<feature type="transmembrane region" description="Helical" evidence="6">
    <location>
        <begin position="190"/>
        <end position="210"/>
    </location>
</feature>
<dbReference type="InterPro" id="IPR037185">
    <property type="entry name" value="EmrE-like"/>
</dbReference>
<evidence type="ECO:0000259" key="8">
    <source>
        <dbReference type="Pfam" id="PF00892"/>
    </source>
</evidence>
<evidence type="ECO:0000256" key="2">
    <source>
        <dbReference type="ARBA" id="ARBA00007635"/>
    </source>
</evidence>
<gene>
    <name evidence="10" type="primary">LOC140010961</name>
</gene>
<dbReference type="SUPFAM" id="SSF103481">
    <property type="entry name" value="Multidrug resistance efflux transporter EmrE"/>
    <property type="match status" value="1"/>
</dbReference>
<feature type="region of interest" description="Disordered" evidence="7">
    <location>
        <begin position="221"/>
        <end position="255"/>
    </location>
</feature>
<dbReference type="InterPro" id="IPR000620">
    <property type="entry name" value="EamA_dom"/>
</dbReference>
<evidence type="ECO:0000256" key="5">
    <source>
        <dbReference type="ARBA" id="ARBA00023136"/>
    </source>
</evidence>
<evidence type="ECO:0000256" key="6">
    <source>
        <dbReference type="RuleBase" id="RU363077"/>
    </source>
</evidence>
<evidence type="ECO:0000313" key="9">
    <source>
        <dbReference type="Proteomes" id="UP001652660"/>
    </source>
</evidence>
<evidence type="ECO:0000256" key="3">
    <source>
        <dbReference type="ARBA" id="ARBA00022692"/>
    </source>
</evidence>
<feature type="transmembrane region" description="Helical" evidence="6">
    <location>
        <begin position="165"/>
        <end position="184"/>
    </location>
</feature>
<organism evidence="9 10">
    <name type="scientific">Coffea arabica</name>
    <name type="common">Arabian coffee</name>
    <dbReference type="NCBI Taxonomy" id="13443"/>
    <lineage>
        <taxon>Eukaryota</taxon>
        <taxon>Viridiplantae</taxon>
        <taxon>Streptophyta</taxon>
        <taxon>Embryophyta</taxon>
        <taxon>Tracheophyta</taxon>
        <taxon>Spermatophyta</taxon>
        <taxon>Magnoliopsida</taxon>
        <taxon>eudicotyledons</taxon>
        <taxon>Gunneridae</taxon>
        <taxon>Pentapetalae</taxon>
        <taxon>asterids</taxon>
        <taxon>lamiids</taxon>
        <taxon>Gentianales</taxon>
        <taxon>Rubiaceae</taxon>
        <taxon>Ixoroideae</taxon>
        <taxon>Gardenieae complex</taxon>
        <taxon>Bertiereae - Coffeeae clade</taxon>
        <taxon>Coffeeae</taxon>
        <taxon>Coffea</taxon>
    </lineage>
</organism>
<dbReference type="RefSeq" id="XP_071914786.1">
    <property type="nucleotide sequence ID" value="XM_072058685.1"/>
</dbReference>
<evidence type="ECO:0000256" key="7">
    <source>
        <dbReference type="SAM" id="MobiDB-lite"/>
    </source>
</evidence>
<feature type="transmembrane region" description="Helical" evidence="6">
    <location>
        <begin position="12"/>
        <end position="31"/>
    </location>
</feature>
<feature type="transmembrane region" description="Helical" evidence="6">
    <location>
        <begin position="134"/>
        <end position="153"/>
    </location>
</feature>
<accession>A0ABM4V5H2</accession>
<dbReference type="PANTHER" id="PTHR31218">
    <property type="entry name" value="WAT1-RELATED PROTEIN"/>
    <property type="match status" value="1"/>
</dbReference>
<evidence type="ECO:0000256" key="1">
    <source>
        <dbReference type="ARBA" id="ARBA00004141"/>
    </source>
</evidence>
<protein>
    <recommendedName>
        <fullName evidence="6">WAT1-related protein</fullName>
    </recommendedName>
</protein>
<sequence length="255" mass="27451">MEKLKIKSFSSQAKIMGSVVTIAGALLVVLYKGPMLIKSPASPSLGFAFAQQPAVGTIITGTQQSDWVKGGALLAAKYVLGSLWYIYQAKVVAKYPAELLVVFFYNLSCVIIAAPVCLIEVPNSSAWNMLKPDVRLYSILYAGVLNSGFGILVHTWGLHVKGPVYVALFRPLSIAIAAAMGFIFLGDNLYLGSLIGSLIISFGFYVLIWARAQETNGDISQRGAKFSESSTESAPLLEEYNDSTNEEEHEPGTAA</sequence>
<feature type="transmembrane region" description="Helical" evidence="6">
    <location>
        <begin position="99"/>
        <end position="122"/>
    </location>
</feature>
<keyword evidence="4 6" id="KW-1133">Transmembrane helix</keyword>
<evidence type="ECO:0000256" key="4">
    <source>
        <dbReference type="ARBA" id="ARBA00022989"/>
    </source>
</evidence>
<dbReference type="Pfam" id="PF00892">
    <property type="entry name" value="EamA"/>
    <property type="match status" value="1"/>
</dbReference>
<reference evidence="10" key="1">
    <citation type="submission" date="2025-08" db="UniProtKB">
        <authorList>
            <consortium name="RefSeq"/>
        </authorList>
    </citation>
    <scope>IDENTIFICATION</scope>
    <source>
        <tissue evidence="10">Leaves</tissue>
    </source>
</reference>
<dbReference type="InterPro" id="IPR030184">
    <property type="entry name" value="WAT1-related"/>
</dbReference>
<keyword evidence="3 6" id="KW-0812">Transmembrane</keyword>
<keyword evidence="5 6" id="KW-0472">Membrane</keyword>
<dbReference type="GeneID" id="140010961"/>
<dbReference type="Proteomes" id="UP001652660">
    <property type="component" value="Chromosome 7e"/>
</dbReference>
<comment type="similarity">
    <text evidence="2 6">Belongs to the drug/metabolite transporter (DMT) superfamily. Plant drug/metabolite exporter (P-DME) (TC 2.A.7.4) family.</text>
</comment>
<keyword evidence="9" id="KW-1185">Reference proteome</keyword>
<feature type="compositionally biased region" description="Acidic residues" evidence="7">
    <location>
        <begin position="239"/>
        <end position="249"/>
    </location>
</feature>
<evidence type="ECO:0000313" key="10">
    <source>
        <dbReference type="RefSeq" id="XP_071914786.1"/>
    </source>
</evidence>